<evidence type="ECO:0008006" key="4">
    <source>
        <dbReference type="Google" id="ProtNLM"/>
    </source>
</evidence>
<keyword evidence="1" id="KW-1133">Transmembrane helix</keyword>
<feature type="transmembrane region" description="Helical" evidence="1">
    <location>
        <begin position="58"/>
        <end position="79"/>
    </location>
</feature>
<evidence type="ECO:0000313" key="3">
    <source>
        <dbReference type="Proteomes" id="UP001372526"/>
    </source>
</evidence>
<keyword evidence="1" id="KW-0472">Membrane</keyword>
<proteinExistence type="predicted"/>
<comment type="caution">
    <text evidence="2">The sequence shown here is derived from an EMBL/GenBank/DDBJ whole genome shotgun (WGS) entry which is preliminary data.</text>
</comment>
<evidence type="ECO:0000313" key="2">
    <source>
        <dbReference type="EMBL" id="MEI4803263.1"/>
    </source>
</evidence>
<keyword evidence="3" id="KW-1185">Reference proteome</keyword>
<dbReference type="Proteomes" id="UP001372526">
    <property type="component" value="Unassembled WGS sequence"/>
</dbReference>
<reference evidence="2 3" key="1">
    <citation type="submission" date="2024-01" db="EMBL/GenBank/DDBJ databases">
        <title>Seven novel Bacillus-like species.</title>
        <authorList>
            <person name="Liu G."/>
        </authorList>
    </citation>
    <scope>NUCLEOTIDE SEQUENCE [LARGE SCALE GENOMIC DNA]</scope>
    <source>
        <strain evidence="2 3">FJAT-51639</strain>
    </source>
</reference>
<feature type="transmembrane region" description="Helical" evidence="1">
    <location>
        <begin position="91"/>
        <end position="112"/>
    </location>
</feature>
<organism evidence="2 3">
    <name type="scientific">Bacillus bruguierae</name>
    <dbReference type="NCBI Taxonomy" id="3127667"/>
    <lineage>
        <taxon>Bacteria</taxon>
        <taxon>Bacillati</taxon>
        <taxon>Bacillota</taxon>
        <taxon>Bacilli</taxon>
        <taxon>Bacillales</taxon>
        <taxon>Bacillaceae</taxon>
        <taxon>Bacillus</taxon>
    </lineage>
</organism>
<dbReference type="RefSeq" id="WP_336473630.1">
    <property type="nucleotide sequence ID" value="NZ_JBAWSX010000012.1"/>
</dbReference>
<keyword evidence="1" id="KW-0812">Transmembrane</keyword>
<gene>
    <name evidence="2" type="ORF">WAZ07_18615</name>
</gene>
<name>A0ABU8FKP7_9BACI</name>
<accession>A0ABU8FKP7</accession>
<dbReference type="EMBL" id="JBAWSX010000012">
    <property type="protein sequence ID" value="MEI4803263.1"/>
    <property type="molecule type" value="Genomic_DNA"/>
</dbReference>
<protein>
    <recommendedName>
        <fullName evidence="4">Acyltransferase</fullName>
    </recommendedName>
</protein>
<sequence length="121" mass="13911">MNNSVTNLLKNKFILIVFILIISFHWTNLGIFLLTIFGVSMFLDAPNAEFPPIVMLQLYPPLIGFLCLFISILFCYFYQKFAPESQWKKQIVQGIFLVFALIIPACLGAFKIPLVGMLMKW</sequence>
<evidence type="ECO:0000256" key="1">
    <source>
        <dbReference type="SAM" id="Phobius"/>
    </source>
</evidence>
<feature type="transmembrane region" description="Helical" evidence="1">
    <location>
        <begin position="12"/>
        <end position="38"/>
    </location>
</feature>